<dbReference type="SUPFAM" id="SSF81321">
    <property type="entry name" value="Family A G protein-coupled receptor-like"/>
    <property type="match status" value="1"/>
</dbReference>
<keyword evidence="1" id="KW-1133">Transmembrane helix</keyword>
<dbReference type="WBParaSite" id="PTRK_0000761100.1">
    <property type="protein sequence ID" value="PTRK_0000761100.1"/>
    <property type="gene ID" value="PTRK_0000761100"/>
</dbReference>
<protein>
    <submittedName>
        <fullName evidence="3">G_PROTEIN_RECEP_F1_2 domain-containing protein</fullName>
    </submittedName>
</protein>
<dbReference type="PANTHER" id="PTHR22943:SF248">
    <property type="entry name" value="SEVEN TM RECEPTOR"/>
    <property type="match status" value="1"/>
</dbReference>
<name>A0A0N4ZI56_PARTI</name>
<feature type="transmembrane region" description="Helical" evidence="1">
    <location>
        <begin position="203"/>
        <end position="222"/>
    </location>
</feature>
<keyword evidence="1" id="KW-0472">Membrane</keyword>
<feature type="transmembrane region" description="Helical" evidence="1">
    <location>
        <begin position="165"/>
        <end position="182"/>
    </location>
</feature>
<dbReference type="InterPro" id="IPR019428">
    <property type="entry name" value="7TM_GPCR_serpentine_rcpt_Str"/>
</dbReference>
<sequence length="291" mass="33735">MNITFLPIDYLITLRQLLAYNDLLGTFLGLIVNSILLLVLYIMDKNEINKYKRILVLVTFTDFLLAISNSVAMLSMETFNGYILLFSEGVTIWISDKSFVYVFVWNSLALVFLYFCVIPFETPDYQEVYDDVMTMYSLELKSYGRKLLLLDIFLIYGFLYNVHLIITSTIVVTIIYYSYFSIRKELKKQSLIMSKRSSELQNQLNRVMFLHALVPICLSFFPSTVFVASDYLQINLKGLGTLLFFTIEWTPFVNGMISLTMINACKKTFYKIIGIESSSEETTQTPNYIQL</sequence>
<feature type="transmembrane region" description="Helical" evidence="1">
    <location>
        <begin position="23"/>
        <end position="42"/>
    </location>
</feature>
<feature type="transmembrane region" description="Helical" evidence="1">
    <location>
        <begin position="99"/>
        <end position="122"/>
    </location>
</feature>
<evidence type="ECO:0000313" key="2">
    <source>
        <dbReference type="Proteomes" id="UP000038045"/>
    </source>
</evidence>
<keyword evidence="2" id="KW-1185">Reference proteome</keyword>
<proteinExistence type="predicted"/>
<feature type="transmembrane region" description="Helical" evidence="1">
    <location>
        <begin position="54"/>
        <end position="79"/>
    </location>
</feature>
<reference evidence="3" key="1">
    <citation type="submission" date="2017-02" db="UniProtKB">
        <authorList>
            <consortium name="WormBaseParasite"/>
        </authorList>
    </citation>
    <scope>IDENTIFICATION</scope>
</reference>
<evidence type="ECO:0000313" key="3">
    <source>
        <dbReference type="WBParaSite" id="PTRK_0000761100.1"/>
    </source>
</evidence>
<feature type="transmembrane region" description="Helical" evidence="1">
    <location>
        <begin position="143"/>
        <end position="159"/>
    </location>
</feature>
<keyword evidence="1" id="KW-0812">Transmembrane</keyword>
<organism evidence="2 3">
    <name type="scientific">Parastrongyloides trichosuri</name>
    <name type="common">Possum-specific nematode worm</name>
    <dbReference type="NCBI Taxonomy" id="131310"/>
    <lineage>
        <taxon>Eukaryota</taxon>
        <taxon>Metazoa</taxon>
        <taxon>Ecdysozoa</taxon>
        <taxon>Nematoda</taxon>
        <taxon>Chromadorea</taxon>
        <taxon>Rhabditida</taxon>
        <taxon>Tylenchina</taxon>
        <taxon>Panagrolaimomorpha</taxon>
        <taxon>Strongyloidoidea</taxon>
        <taxon>Strongyloididae</taxon>
        <taxon>Parastrongyloides</taxon>
    </lineage>
</organism>
<feature type="transmembrane region" description="Helical" evidence="1">
    <location>
        <begin position="242"/>
        <end position="262"/>
    </location>
</feature>
<dbReference type="Pfam" id="PF10326">
    <property type="entry name" value="7TM_GPCR_Str"/>
    <property type="match status" value="1"/>
</dbReference>
<dbReference type="PANTHER" id="PTHR22943">
    <property type="entry name" value="7-TRANSMEMBRANE DOMAIN RECEPTOR C.ELEGANS"/>
    <property type="match status" value="1"/>
</dbReference>
<evidence type="ECO:0000256" key="1">
    <source>
        <dbReference type="SAM" id="Phobius"/>
    </source>
</evidence>
<accession>A0A0N4ZI56</accession>
<dbReference type="AlphaFoldDB" id="A0A0N4ZI56"/>
<dbReference type="Proteomes" id="UP000038045">
    <property type="component" value="Unplaced"/>
</dbReference>